<evidence type="ECO:0000256" key="4">
    <source>
        <dbReference type="ARBA" id="ARBA00022679"/>
    </source>
</evidence>
<dbReference type="Gene3D" id="3.30.565.10">
    <property type="entry name" value="Histidine kinase-like ATPase, C-terminal domain"/>
    <property type="match status" value="1"/>
</dbReference>
<dbReference type="InterPro" id="IPR003594">
    <property type="entry name" value="HATPase_dom"/>
</dbReference>
<dbReference type="AlphaFoldDB" id="A0A1B1N5M2"/>
<dbReference type="GO" id="GO:0000155">
    <property type="term" value="F:phosphorelay sensor kinase activity"/>
    <property type="evidence" value="ECO:0007669"/>
    <property type="project" value="InterPro"/>
</dbReference>
<keyword evidence="10" id="KW-0902">Two-component regulatory system</keyword>
<keyword evidence="11 12" id="KW-0472">Membrane</keyword>
<evidence type="ECO:0000256" key="8">
    <source>
        <dbReference type="ARBA" id="ARBA00022840"/>
    </source>
</evidence>
<dbReference type="InterPro" id="IPR010559">
    <property type="entry name" value="Sig_transdc_His_kin_internal"/>
</dbReference>
<organism evidence="14 15">
    <name type="scientific">Paenibacillus yonginensis</name>
    <dbReference type="NCBI Taxonomy" id="1462996"/>
    <lineage>
        <taxon>Bacteria</taxon>
        <taxon>Bacillati</taxon>
        <taxon>Bacillota</taxon>
        <taxon>Bacilli</taxon>
        <taxon>Bacillales</taxon>
        <taxon>Paenibacillaceae</taxon>
        <taxon>Paenibacillus</taxon>
    </lineage>
</organism>
<dbReference type="SUPFAM" id="SSF55874">
    <property type="entry name" value="ATPase domain of HSP90 chaperone/DNA topoisomerase II/histidine kinase"/>
    <property type="match status" value="1"/>
</dbReference>
<evidence type="ECO:0000256" key="2">
    <source>
        <dbReference type="ARBA" id="ARBA00022475"/>
    </source>
</evidence>
<feature type="transmembrane region" description="Helical" evidence="12">
    <location>
        <begin position="15"/>
        <end position="39"/>
    </location>
</feature>
<dbReference type="InterPro" id="IPR036890">
    <property type="entry name" value="HATPase_C_sf"/>
</dbReference>
<evidence type="ECO:0000256" key="5">
    <source>
        <dbReference type="ARBA" id="ARBA00022692"/>
    </source>
</evidence>
<sequence>MRIGYIYRNYFKNNLFMRMLLIFVGIAVVTIITLSYLMFKSLSQAIINRELDSQKSAMESVNRYMASRYEAVQNMVRDMYRNETLYANINYLMEHNYSEYVQHRMDQFYNEISDSTDALQYLQNLMDENSDFTNLILYSSESQVLTSFNINKQFKQVSVQLTHSYIPDVMAMESKNITAPNYWIRKAVNQTNPALYAVRVPINNRQTLKNAGQLVVFLDSESISSALSGYRNSLKGEIVVLSTDDVVLYDSKGKYYGQKYPYVNMKDALYDNPDNIPMNKDQSLYINKLIAADDGYVVIGSMPKSVVADAYSGIRKTIITISVFCILFAICIPIIFVMSFANRTNQIIKFTRKVKNGDLSARIDDPREDELGQISRSFNDMLNELNLYIERVYKAEIKQKETELVALQARVSPHFLYNTLEVIRMRAISQGARDVGDMIYSLSVLFKNLVKQKTPYTLKDELESCRLYLELFRIRYKDKFNYSITPEPYLDHKIVTKLSLQPIIENYIVHGIRTDRDDNRLSIRIWTEGEVLIAEISDNGKGIEAGRLDEIKEVLENAEETGEMFGLRSVHSRLRYLYGPEYGLSITSRPGEGTTVQVKYPNREEVGAEHV</sequence>
<evidence type="ECO:0000256" key="1">
    <source>
        <dbReference type="ARBA" id="ARBA00004651"/>
    </source>
</evidence>
<feature type="transmembrane region" description="Helical" evidence="12">
    <location>
        <begin position="318"/>
        <end position="341"/>
    </location>
</feature>
<evidence type="ECO:0000256" key="11">
    <source>
        <dbReference type="ARBA" id="ARBA00023136"/>
    </source>
</evidence>
<keyword evidence="4" id="KW-0808">Transferase</keyword>
<comment type="subcellular location">
    <subcellularLocation>
        <location evidence="1">Cell membrane</location>
        <topology evidence="1">Multi-pass membrane protein</topology>
    </subcellularLocation>
</comment>
<dbReference type="InterPro" id="IPR050640">
    <property type="entry name" value="Bact_2-comp_sensor_kinase"/>
</dbReference>
<dbReference type="PROSITE" id="PS50885">
    <property type="entry name" value="HAMP"/>
    <property type="match status" value="1"/>
</dbReference>
<evidence type="ECO:0000313" key="14">
    <source>
        <dbReference type="EMBL" id="ANS76714.1"/>
    </source>
</evidence>
<dbReference type="SMART" id="SM00304">
    <property type="entry name" value="HAMP"/>
    <property type="match status" value="1"/>
</dbReference>
<dbReference type="KEGG" id="pyg:AWM70_20785"/>
<name>A0A1B1N5M2_9BACL</name>
<dbReference type="STRING" id="1462996.AWM70_20785"/>
<dbReference type="InterPro" id="IPR003660">
    <property type="entry name" value="HAMP_dom"/>
</dbReference>
<keyword evidence="2" id="KW-1003">Cell membrane</keyword>
<feature type="domain" description="HAMP" evidence="13">
    <location>
        <begin position="338"/>
        <end position="390"/>
    </location>
</feature>
<keyword evidence="9 12" id="KW-1133">Transmembrane helix</keyword>
<dbReference type="GO" id="GO:0005524">
    <property type="term" value="F:ATP binding"/>
    <property type="evidence" value="ECO:0007669"/>
    <property type="project" value="UniProtKB-KW"/>
</dbReference>
<keyword evidence="3" id="KW-0597">Phosphoprotein</keyword>
<keyword evidence="15" id="KW-1185">Reference proteome</keyword>
<dbReference type="OrthoDB" id="9776552at2"/>
<protein>
    <submittedName>
        <fullName evidence="14">Histidine kinase</fullName>
    </submittedName>
</protein>
<keyword evidence="8" id="KW-0067">ATP-binding</keyword>
<keyword evidence="7 14" id="KW-0418">Kinase</keyword>
<keyword evidence="6" id="KW-0547">Nucleotide-binding</keyword>
<dbReference type="Pfam" id="PF00672">
    <property type="entry name" value="HAMP"/>
    <property type="match status" value="1"/>
</dbReference>
<evidence type="ECO:0000256" key="9">
    <source>
        <dbReference type="ARBA" id="ARBA00022989"/>
    </source>
</evidence>
<dbReference type="Pfam" id="PF06580">
    <property type="entry name" value="His_kinase"/>
    <property type="match status" value="1"/>
</dbReference>
<keyword evidence="5 12" id="KW-0812">Transmembrane</keyword>
<dbReference type="Gene3D" id="6.10.340.10">
    <property type="match status" value="1"/>
</dbReference>
<dbReference type="Proteomes" id="UP000092573">
    <property type="component" value="Chromosome"/>
</dbReference>
<evidence type="ECO:0000256" key="3">
    <source>
        <dbReference type="ARBA" id="ARBA00022553"/>
    </source>
</evidence>
<proteinExistence type="predicted"/>
<dbReference type="CDD" id="cd06225">
    <property type="entry name" value="HAMP"/>
    <property type="match status" value="1"/>
</dbReference>
<gene>
    <name evidence="14" type="ORF">AWM70_20785</name>
</gene>
<evidence type="ECO:0000256" key="12">
    <source>
        <dbReference type="SAM" id="Phobius"/>
    </source>
</evidence>
<evidence type="ECO:0000256" key="6">
    <source>
        <dbReference type="ARBA" id="ARBA00022741"/>
    </source>
</evidence>
<reference evidence="14 15" key="1">
    <citation type="submission" date="2016-01" db="EMBL/GenBank/DDBJ databases">
        <title>Complete Genome Sequence of Paenibacillus yonginensis DCY84, a novel Plant Growth-Promoting Bacteria with Elicitation of Induced Systemic Resistance.</title>
        <authorList>
            <person name="Kim Y.J."/>
            <person name="Yang D.C."/>
            <person name="Sukweenadhi J."/>
        </authorList>
    </citation>
    <scope>NUCLEOTIDE SEQUENCE [LARGE SCALE GENOMIC DNA]</scope>
    <source>
        <strain evidence="14 15">DCY84</strain>
    </source>
</reference>
<dbReference type="PANTHER" id="PTHR34220">
    <property type="entry name" value="SENSOR HISTIDINE KINASE YPDA"/>
    <property type="match status" value="1"/>
</dbReference>
<evidence type="ECO:0000256" key="7">
    <source>
        <dbReference type="ARBA" id="ARBA00022777"/>
    </source>
</evidence>
<evidence type="ECO:0000259" key="13">
    <source>
        <dbReference type="PROSITE" id="PS50885"/>
    </source>
</evidence>
<evidence type="ECO:0000313" key="15">
    <source>
        <dbReference type="Proteomes" id="UP000092573"/>
    </source>
</evidence>
<dbReference type="SUPFAM" id="SSF158472">
    <property type="entry name" value="HAMP domain-like"/>
    <property type="match status" value="1"/>
</dbReference>
<dbReference type="PANTHER" id="PTHR34220:SF11">
    <property type="entry name" value="SENSOR PROTEIN KINASE HPTS"/>
    <property type="match status" value="1"/>
</dbReference>
<dbReference type="RefSeq" id="WP_068699638.1">
    <property type="nucleotide sequence ID" value="NZ_CP014167.1"/>
</dbReference>
<dbReference type="GO" id="GO:0005886">
    <property type="term" value="C:plasma membrane"/>
    <property type="evidence" value="ECO:0007669"/>
    <property type="project" value="UniProtKB-SubCell"/>
</dbReference>
<evidence type="ECO:0000256" key="10">
    <source>
        <dbReference type="ARBA" id="ARBA00023012"/>
    </source>
</evidence>
<dbReference type="Pfam" id="PF02518">
    <property type="entry name" value="HATPase_c"/>
    <property type="match status" value="1"/>
</dbReference>
<dbReference type="EMBL" id="CP014167">
    <property type="protein sequence ID" value="ANS76714.1"/>
    <property type="molecule type" value="Genomic_DNA"/>
</dbReference>
<accession>A0A1B1N5M2</accession>